<feature type="domain" description="SH2" evidence="11">
    <location>
        <begin position="1112"/>
        <end position="1175"/>
    </location>
</feature>
<dbReference type="InterPro" id="IPR036860">
    <property type="entry name" value="SH2_dom_sf"/>
</dbReference>
<sequence length="1344" mass="146795">MEEGYELDLTYITERIIAVSFPAECSEETYLHNLQDVTRMLKSKHGNNYLVLNLSEKRYDLTKLNPKIMDVGWPDLHAPPLDKVCTICKAMESWLNSDPQHVVVIHCKGGRGRIGVVISSYMHFTSVSTSADQALDRFAMKKFFDDKVSALMQPSQKRYVQFLSGLLSGSVKMNTASLFLHYVILHGIPSFDAGGACRPFLKLYQATQPVYTSGIYSVESENQNRICIAIQPAQLLKGDVMLKCYHKKYRSATRDVIFRLQFHTGAIQGYGLVFGKEDLDSANKDDRFPDNGKVELVFSGSPEKIQGCEHLQNDHGVVVDHNTSDPLIRWDSYENMSSDGEVPHTQGPIDGSLYAKVRKKSSSDSSIPGVAQGIPVTNSPDHRDHTLSVSSDSGHSTASIRTDKTEERLMPGAKRVLSPQEKAELDKLLSGFGLEESIITTRSVTDAGSKYSGTHHIVPAQIHVNGDTKLKDRETDILDDEMPTHDLHSVDSIGTLSSSEGQHSTHLGNLSCPKSSQNSLLSDGFGSNTGEDHHNAIAPDLGIGVDPLYERSFGNTELKSSHQLQRNPCVSPPPQAYNPSNYSTHTWVCQQQMVTAHQYGFVSQNEMRVGILKTGENLGIAQSQSQVPDMLTHGSSSKGVVQRGLGSIPGIAECAEPADNESFKSELVPQRDINSQNLGPNAGDLPASPTLDIDQSIEQLNRLILELDPTFEPIPTRINNVTRETSQANGFTSHNTDVEELVMSPGSKDNDAVVGRNRKLSVGQYDNDFPGQSLYSGCGWMKPLVTDQAVNPGSLIPLGETEEVNSEEFCKKWPTGSPMFMFSSFAEALNHPTVVSDKTIDTNPALLRSNTQVEPSFQHCLVSSCTASSSRSVPVGESPLAAEHSWTENSPKSSKLFQLSIGSNRPTGSYHVPSEFSNSVQDGSLLSHFQTPGLQAVTLSNLEKSPAEQQHEPAVSNSAQPYRSYNGANVGISSPQEEKEATFIANTSISSKTMSSPVESAEDEGFLAQNFLAMTSGHISQNNAVHPCLGGNLHSQPPLPEKKRSSEGDRSFISISPSSSGFSSPHSGSTISIPFPSVLPDFSNTLNTSLVPENTTEKQVTVKFVQDTSKFWYKPVISREQAIAVLKDKEPGSFVVRDSHSFRGAYGLAIKVATPPPSVLQMNKKGSLTALVYQHSITPLALPCKLLIPNRDPLEEMAETSPQTAANSATELLKQGAACNVWYLNSVEMESLTGYQAVQKALSLTLMQDPSPISTIVHFKVSAQGITLTDNQRKLFFRRHYPVNTVIFCALDPQDRKVFGFVARKQGSGTDNVCHLFAEHDPEQPASAIVNFVSKVMIGSQKKI</sequence>
<dbReference type="InterPro" id="IPR013625">
    <property type="entry name" value="PTB"/>
</dbReference>
<evidence type="ECO:0000259" key="12">
    <source>
        <dbReference type="PROSITE" id="PS50056"/>
    </source>
</evidence>
<gene>
    <name evidence="15" type="primary">TNS3</name>
</gene>
<dbReference type="Gene3D" id="2.30.29.30">
    <property type="entry name" value="Pleckstrin-homology domain (PH domain)/Phosphotyrosine-binding domain (PTB)"/>
    <property type="match status" value="1"/>
</dbReference>
<feature type="domain" description="Phosphatase tensin-type" evidence="13">
    <location>
        <begin position="1"/>
        <end position="170"/>
    </location>
</feature>
<dbReference type="PANTHER" id="PTHR45734:SF5">
    <property type="entry name" value="TENSIN-3"/>
    <property type="match status" value="1"/>
</dbReference>
<dbReference type="InterPro" id="IPR000387">
    <property type="entry name" value="Tyr_Pase_dom"/>
</dbReference>
<dbReference type="InterPro" id="IPR006020">
    <property type="entry name" value="PTB/PI_dom"/>
</dbReference>
<feature type="domain" description="Tyrosine specific protein phosphatases" evidence="12">
    <location>
        <begin position="82"/>
        <end position="159"/>
    </location>
</feature>
<dbReference type="PROSITE" id="PS50001">
    <property type="entry name" value="SH2"/>
    <property type="match status" value="1"/>
</dbReference>
<evidence type="ECO:0000256" key="1">
    <source>
        <dbReference type="ARBA" id="ARBA00004246"/>
    </source>
</evidence>
<evidence type="ECO:0000256" key="3">
    <source>
        <dbReference type="ARBA" id="ARBA00007881"/>
    </source>
</evidence>
<dbReference type="InterPro" id="IPR003595">
    <property type="entry name" value="Tyr_Pase_cat"/>
</dbReference>
<reference evidence="15" key="3">
    <citation type="submission" date="2025-09" db="UniProtKB">
        <authorList>
            <consortium name="Ensembl"/>
        </authorList>
    </citation>
    <scope>IDENTIFICATION</scope>
</reference>
<evidence type="ECO:0000313" key="15">
    <source>
        <dbReference type="Ensembl" id="ENSCJPP00005024294.1"/>
    </source>
</evidence>
<dbReference type="InterPro" id="IPR014020">
    <property type="entry name" value="Tensin_C2-dom"/>
</dbReference>
<evidence type="ECO:0000259" key="10">
    <source>
        <dbReference type="PROSITE" id="PS01179"/>
    </source>
</evidence>
<feature type="compositionally biased region" description="Polar residues" evidence="9">
    <location>
        <begin position="387"/>
        <end position="400"/>
    </location>
</feature>
<dbReference type="SUPFAM" id="SSF49562">
    <property type="entry name" value="C2 domain (Calcium/lipid-binding domain, CaLB)"/>
    <property type="match status" value="1"/>
</dbReference>
<evidence type="ECO:0000256" key="4">
    <source>
        <dbReference type="ARBA" id="ARBA00022553"/>
    </source>
</evidence>
<dbReference type="FunFam" id="3.90.190.10:FF:000010">
    <property type="entry name" value="tensin-1 isoform X2"/>
    <property type="match status" value="1"/>
</dbReference>
<dbReference type="Ensembl" id="ENSCJPT00005033135.1">
    <property type="protein sequence ID" value="ENSCJPP00005024294.1"/>
    <property type="gene ID" value="ENSCJPG00005018731.1"/>
</dbReference>
<organism evidence="15 16">
    <name type="scientific">Coturnix japonica</name>
    <name type="common">Japanese quail</name>
    <name type="synonym">Coturnix coturnix japonica</name>
    <dbReference type="NCBI Taxonomy" id="93934"/>
    <lineage>
        <taxon>Eukaryota</taxon>
        <taxon>Metazoa</taxon>
        <taxon>Chordata</taxon>
        <taxon>Craniata</taxon>
        <taxon>Vertebrata</taxon>
        <taxon>Euteleostomi</taxon>
        <taxon>Archelosauria</taxon>
        <taxon>Archosauria</taxon>
        <taxon>Dinosauria</taxon>
        <taxon>Saurischia</taxon>
        <taxon>Theropoda</taxon>
        <taxon>Coelurosauria</taxon>
        <taxon>Aves</taxon>
        <taxon>Neognathae</taxon>
        <taxon>Galloanserae</taxon>
        <taxon>Galliformes</taxon>
        <taxon>Phasianidae</taxon>
        <taxon>Perdicinae</taxon>
        <taxon>Coturnix</taxon>
    </lineage>
</organism>
<dbReference type="InterPro" id="IPR029021">
    <property type="entry name" value="Prot-tyrosine_phosphatase-like"/>
</dbReference>
<dbReference type="InterPro" id="IPR051484">
    <property type="entry name" value="Tensin_PTEN_phosphatase"/>
</dbReference>
<feature type="domain" description="C2 tensin-type" evidence="14">
    <location>
        <begin position="175"/>
        <end position="301"/>
    </location>
</feature>
<keyword evidence="5" id="KW-0965">Cell junction</keyword>
<dbReference type="PROSITE" id="PS51181">
    <property type="entry name" value="PPASE_TENSIN"/>
    <property type="match status" value="1"/>
</dbReference>
<evidence type="ECO:0000313" key="16">
    <source>
        <dbReference type="Proteomes" id="UP000694412"/>
    </source>
</evidence>
<dbReference type="GO" id="GO:0042995">
    <property type="term" value="C:cell projection"/>
    <property type="evidence" value="ECO:0007669"/>
    <property type="project" value="UniProtKB-SubCell"/>
</dbReference>
<evidence type="ECO:0000259" key="14">
    <source>
        <dbReference type="PROSITE" id="PS51182"/>
    </source>
</evidence>
<evidence type="ECO:0000256" key="6">
    <source>
        <dbReference type="ARBA" id="ARBA00022999"/>
    </source>
</evidence>
<feature type="region of interest" description="Disordered" evidence="9">
    <location>
        <begin position="1028"/>
        <end position="1067"/>
    </location>
</feature>
<dbReference type="Pfam" id="PF00017">
    <property type="entry name" value="SH2"/>
    <property type="match status" value="1"/>
</dbReference>
<keyword evidence="4" id="KW-0597">Phosphoprotein</keyword>
<feature type="compositionally biased region" description="Low complexity" evidence="9">
    <location>
        <begin position="1051"/>
        <end position="1067"/>
    </location>
</feature>
<comment type="subcellular location">
    <subcellularLocation>
        <location evidence="1">Cell junction</location>
        <location evidence="1">Focal adhesion</location>
    </subcellularLocation>
    <subcellularLocation>
        <location evidence="2">Cell projection</location>
    </subcellularLocation>
</comment>
<evidence type="ECO:0000256" key="8">
    <source>
        <dbReference type="PROSITE-ProRule" id="PRU00191"/>
    </source>
</evidence>
<dbReference type="GeneTree" id="ENSGT00940000156328"/>
<dbReference type="Pfam" id="PF08416">
    <property type="entry name" value="PTB"/>
    <property type="match status" value="1"/>
</dbReference>
<dbReference type="FunFam" id="2.30.29.30:FF:000039">
    <property type="entry name" value="Tensin 1"/>
    <property type="match status" value="1"/>
</dbReference>
<feature type="region of interest" description="Disordered" evidence="9">
    <location>
        <begin position="357"/>
        <end position="408"/>
    </location>
</feature>
<dbReference type="SMART" id="SM00462">
    <property type="entry name" value="PTB"/>
    <property type="match status" value="1"/>
</dbReference>
<evidence type="ECO:0000256" key="2">
    <source>
        <dbReference type="ARBA" id="ARBA00004316"/>
    </source>
</evidence>
<dbReference type="PROSITE" id="PS51182">
    <property type="entry name" value="C2_TENSIN"/>
    <property type="match status" value="1"/>
</dbReference>
<proteinExistence type="inferred from homology"/>
<protein>
    <submittedName>
        <fullName evidence="15">Tensin 3</fullName>
    </submittedName>
</protein>
<evidence type="ECO:0000256" key="5">
    <source>
        <dbReference type="ARBA" id="ARBA00022949"/>
    </source>
</evidence>
<feature type="domain" description="PID" evidence="10">
    <location>
        <begin position="1221"/>
        <end position="1336"/>
    </location>
</feature>
<dbReference type="PANTHER" id="PTHR45734">
    <property type="entry name" value="TENSIN"/>
    <property type="match status" value="1"/>
</dbReference>
<evidence type="ECO:0000259" key="11">
    <source>
        <dbReference type="PROSITE" id="PS50001"/>
    </source>
</evidence>
<reference evidence="15" key="1">
    <citation type="submission" date="2015-11" db="EMBL/GenBank/DDBJ databases">
        <authorList>
            <consortium name="International Coturnix japonica Genome Analysis Consortium"/>
            <person name="Warren W."/>
            <person name="Burt D.W."/>
            <person name="Antin P.B."/>
            <person name="Lanford R."/>
            <person name="Gros J."/>
            <person name="Wilson R.K."/>
        </authorList>
    </citation>
    <scope>NUCLEOTIDE SEQUENCE [LARGE SCALE GENOMIC DNA]</scope>
</reference>
<dbReference type="Gene3D" id="3.90.190.10">
    <property type="entry name" value="Protein tyrosine phosphatase superfamily"/>
    <property type="match status" value="1"/>
</dbReference>
<dbReference type="InterPro" id="IPR011993">
    <property type="entry name" value="PH-like_dom_sf"/>
</dbReference>
<dbReference type="SMART" id="SM01326">
    <property type="entry name" value="PTEN_C2"/>
    <property type="match status" value="1"/>
</dbReference>
<dbReference type="InterPro" id="IPR000980">
    <property type="entry name" value="SH2"/>
</dbReference>
<comment type="similarity">
    <text evidence="3">Belongs to the PTEN phosphatase protein family.</text>
</comment>
<dbReference type="Gene3D" id="2.60.40.1110">
    <property type="match status" value="1"/>
</dbReference>
<dbReference type="PROSITE" id="PS50056">
    <property type="entry name" value="TYR_PHOSPHATASE_2"/>
    <property type="match status" value="1"/>
</dbReference>
<reference evidence="15" key="2">
    <citation type="submission" date="2025-08" db="UniProtKB">
        <authorList>
            <consortium name="Ensembl"/>
        </authorList>
    </citation>
    <scope>IDENTIFICATION</scope>
</reference>
<dbReference type="CDD" id="cd14561">
    <property type="entry name" value="PTP_tensin-3"/>
    <property type="match status" value="1"/>
</dbReference>
<dbReference type="SUPFAM" id="SSF52799">
    <property type="entry name" value="(Phosphotyrosine protein) phosphatases II"/>
    <property type="match status" value="1"/>
</dbReference>
<dbReference type="SUPFAM" id="SSF55550">
    <property type="entry name" value="SH2 domain"/>
    <property type="match status" value="1"/>
</dbReference>
<evidence type="ECO:0000256" key="7">
    <source>
        <dbReference type="ARBA" id="ARBA00023273"/>
    </source>
</evidence>
<name>A0A8C2U7B1_COTJA</name>
<keyword evidence="6 8" id="KW-0727">SH2 domain</keyword>
<evidence type="ECO:0000256" key="9">
    <source>
        <dbReference type="SAM" id="MobiDB-lite"/>
    </source>
</evidence>
<feature type="compositionally biased region" description="Basic and acidic residues" evidence="9">
    <location>
        <begin position="1040"/>
        <end position="1050"/>
    </location>
</feature>
<dbReference type="SUPFAM" id="SSF50729">
    <property type="entry name" value="PH domain-like"/>
    <property type="match status" value="1"/>
</dbReference>
<dbReference type="GO" id="GO:0005925">
    <property type="term" value="C:focal adhesion"/>
    <property type="evidence" value="ECO:0007669"/>
    <property type="project" value="UniProtKB-SubCell"/>
</dbReference>
<dbReference type="Pfam" id="PF22785">
    <property type="entry name" value="Tc-R-P"/>
    <property type="match status" value="1"/>
</dbReference>
<dbReference type="InterPro" id="IPR029023">
    <property type="entry name" value="Tensin_phosphatase"/>
</dbReference>
<dbReference type="InterPro" id="IPR035892">
    <property type="entry name" value="C2_domain_sf"/>
</dbReference>
<keyword evidence="7" id="KW-0966">Cell projection</keyword>
<evidence type="ECO:0000259" key="13">
    <source>
        <dbReference type="PROSITE" id="PS51181"/>
    </source>
</evidence>
<dbReference type="SMART" id="SM00404">
    <property type="entry name" value="PTPc_motif"/>
    <property type="match status" value="1"/>
</dbReference>
<dbReference type="CDD" id="cd01213">
    <property type="entry name" value="PTB_tensin"/>
    <property type="match status" value="1"/>
</dbReference>
<dbReference type="Gene3D" id="3.30.505.10">
    <property type="entry name" value="SH2 domain"/>
    <property type="match status" value="1"/>
</dbReference>
<dbReference type="Proteomes" id="UP000694412">
    <property type="component" value="Chromosome 2"/>
</dbReference>
<dbReference type="PROSITE" id="PS01179">
    <property type="entry name" value="PID"/>
    <property type="match status" value="1"/>
</dbReference>
<dbReference type="Pfam" id="PF10409">
    <property type="entry name" value="PTEN_C2"/>
    <property type="match status" value="1"/>
</dbReference>
<keyword evidence="16" id="KW-1185">Reference proteome</keyword>
<accession>A0A8C2U7B1</accession>
<dbReference type="InterPro" id="IPR033929">
    <property type="entry name" value="Tensin_PTB"/>
</dbReference>